<accession>A0AAE9ITG7</accession>
<dbReference type="SMR" id="A0AAE9ITG7"/>
<protein>
    <recommendedName>
        <fullName evidence="6">Protein smg-9</fullName>
    </recommendedName>
</protein>
<dbReference type="OMA" id="MYREYVF"/>
<dbReference type="GO" id="GO:0000184">
    <property type="term" value="P:nuclear-transcribed mRNA catabolic process, nonsense-mediated decay"/>
    <property type="evidence" value="ECO:0007669"/>
    <property type="project" value="UniProtKB-KW"/>
</dbReference>
<proteinExistence type="inferred from homology"/>
<evidence type="ECO:0000256" key="3">
    <source>
        <dbReference type="SAM" id="MobiDB-lite"/>
    </source>
</evidence>
<dbReference type="PANTHER" id="PTHR14270">
    <property type="entry name" value="NONSENSE-MEDIATED MRNA DECAY FACTOR SMG9"/>
    <property type="match status" value="1"/>
</dbReference>
<comment type="similarity">
    <text evidence="1">Belongs to the SMG9 family.</text>
</comment>
<sequence>MKKVEILKTPVIQQRPVAPSRTSSPPVTAPRIAIKPRPPPASGNSGIPENNGPISPPDSSVSKSSGMKESVRFLNDIGEITDSISDLLTNSPNFNVISAIGPQGAGKSTILSMLAGNNSRQMYREYVFRPVSREANEQSRHQTTQIDIYVTNHQIFLDCQPMHSFSIMEGLPKLRGGRLDEATAMSDTLRLTAFLLFISHTVLVISETHFDKTIIDTIRTSEQIRPWLHQFRPKLSIERMTNLVFIKTKASSIDTAPSVIRERAQLLRLAFRDSKWLKISKEPFKCLLVLEEIRVKREHLYEGEDEIDETMLNEFDEHIAQLRVMLQRNRDDFTVETAAMDEKKWLEMCQEVIRDKTFHRILKEFHRSDRDRSSIYAENGDR</sequence>
<reference evidence="4 5" key="1">
    <citation type="submission" date="2022-05" db="EMBL/GenBank/DDBJ databases">
        <title>Chromosome-level reference genomes for two strains of Caenorhabditis briggsae: an improved platform for comparative genomics.</title>
        <authorList>
            <person name="Stevens L."/>
            <person name="Andersen E.C."/>
        </authorList>
    </citation>
    <scope>NUCLEOTIDE SEQUENCE [LARGE SCALE GENOMIC DNA]</scope>
    <source>
        <strain evidence="4">QX1410_ONT</strain>
        <tissue evidence="4">Whole-organism</tissue>
    </source>
</reference>
<dbReference type="InterPro" id="IPR039177">
    <property type="entry name" value="SMG9"/>
</dbReference>
<evidence type="ECO:0000256" key="2">
    <source>
        <dbReference type="ARBA" id="ARBA00023161"/>
    </source>
</evidence>
<gene>
    <name evidence="4" type="ORF">L3Y34_017502</name>
</gene>
<dbReference type="Proteomes" id="UP000827892">
    <property type="component" value="Chromosome II"/>
</dbReference>
<dbReference type="InterPro" id="IPR027417">
    <property type="entry name" value="P-loop_NTPase"/>
</dbReference>
<name>A0AAE9ITG7_CAEBR</name>
<feature type="region of interest" description="Disordered" evidence="3">
    <location>
        <begin position="1"/>
        <end position="66"/>
    </location>
</feature>
<evidence type="ECO:0000256" key="1">
    <source>
        <dbReference type="ARBA" id="ARBA00007712"/>
    </source>
</evidence>
<evidence type="ECO:0000313" key="5">
    <source>
        <dbReference type="Proteomes" id="UP000827892"/>
    </source>
</evidence>
<evidence type="ECO:0000313" key="4">
    <source>
        <dbReference type="EMBL" id="ULU04792.1"/>
    </source>
</evidence>
<organism evidence="4 5">
    <name type="scientific">Caenorhabditis briggsae</name>
    <dbReference type="NCBI Taxonomy" id="6238"/>
    <lineage>
        <taxon>Eukaryota</taxon>
        <taxon>Metazoa</taxon>
        <taxon>Ecdysozoa</taxon>
        <taxon>Nematoda</taxon>
        <taxon>Chromadorea</taxon>
        <taxon>Rhabditida</taxon>
        <taxon>Rhabditina</taxon>
        <taxon>Rhabditomorpha</taxon>
        <taxon>Rhabditoidea</taxon>
        <taxon>Rhabditidae</taxon>
        <taxon>Peloderinae</taxon>
        <taxon>Caenorhabditis</taxon>
    </lineage>
</organism>
<dbReference type="KEGG" id="cbr:CBG_04259"/>
<dbReference type="PANTHER" id="PTHR14270:SF0">
    <property type="entry name" value="NONSENSE-MEDIATED MRNA DECAY FACTOR SMG9"/>
    <property type="match status" value="1"/>
</dbReference>
<dbReference type="EMBL" id="CP090892">
    <property type="protein sequence ID" value="ULU04792.1"/>
    <property type="molecule type" value="Genomic_DNA"/>
</dbReference>
<evidence type="ECO:0008006" key="6">
    <source>
        <dbReference type="Google" id="ProtNLM"/>
    </source>
</evidence>
<dbReference type="SUPFAM" id="SSF52540">
    <property type="entry name" value="P-loop containing nucleoside triphosphate hydrolases"/>
    <property type="match status" value="1"/>
</dbReference>
<dbReference type="AlphaFoldDB" id="A0AAE9ITG7"/>
<keyword evidence="2" id="KW-0866">Nonsense-mediated mRNA decay</keyword>